<feature type="compositionally biased region" description="Basic and acidic residues" evidence="7">
    <location>
        <begin position="1280"/>
        <end position="1293"/>
    </location>
</feature>
<feature type="compositionally biased region" description="Pro residues" evidence="7">
    <location>
        <begin position="333"/>
        <end position="348"/>
    </location>
</feature>
<dbReference type="PRINTS" id="PR00503">
    <property type="entry name" value="BROMODOMAIN"/>
</dbReference>
<keyword evidence="13" id="KW-1185">Reference proteome</keyword>
<feature type="compositionally biased region" description="Pro residues" evidence="7">
    <location>
        <begin position="459"/>
        <end position="471"/>
    </location>
</feature>
<dbReference type="InterPro" id="IPR027417">
    <property type="entry name" value="P-loop_NTPase"/>
</dbReference>
<dbReference type="CDD" id="cd18793">
    <property type="entry name" value="SF2_C_SNF"/>
    <property type="match status" value="1"/>
</dbReference>
<dbReference type="Pfam" id="PF00176">
    <property type="entry name" value="SNF2-rel_dom"/>
    <property type="match status" value="1"/>
</dbReference>
<dbReference type="GO" id="GO:0005524">
    <property type="term" value="F:ATP binding"/>
    <property type="evidence" value="ECO:0007669"/>
    <property type="project" value="InterPro"/>
</dbReference>
<dbReference type="PROSITE" id="PS51666">
    <property type="entry name" value="QLQ"/>
    <property type="match status" value="1"/>
</dbReference>
<dbReference type="GO" id="GO:0045944">
    <property type="term" value="P:positive regulation of transcription by RNA polymerase II"/>
    <property type="evidence" value="ECO:0000318"/>
    <property type="project" value="GO_Central"/>
</dbReference>
<feature type="compositionally biased region" description="Basic and acidic residues" evidence="7">
    <location>
        <begin position="2097"/>
        <end position="2106"/>
    </location>
</feature>
<dbReference type="GO" id="GO:0003677">
    <property type="term" value="F:DNA binding"/>
    <property type="evidence" value="ECO:0000318"/>
    <property type="project" value="GO_Central"/>
</dbReference>
<dbReference type="PROSITE" id="PS50014">
    <property type="entry name" value="BROMODOMAIN_2"/>
    <property type="match status" value="1"/>
</dbReference>
<dbReference type="GO" id="GO:0003682">
    <property type="term" value="F:chromatin binding"/>
    <property type="evidence" value="ECO:0000318"/>
    <property type="project" value="GO_Central"/>
</dbReference>
<dbReference type="Gene3D" id="3.40.50.10810">
    <property type="entry name" value="Tandem AAA-ATPase domain"/>
    <property type="match status" value="1"/>
</dbReference>
<dbReference type="SUPFAM" id="SSF47370">
    <property type="entry name" value="Bromodomain"/>
    <property type="match status" value="1"/>
</dbReference>
<dbReference type="SMART" id="SM00487">
    <property type="entry name" value="DEXDc"/>
    <property type="match status" value="1"/>
</dbReference>
<keyword evidence="3" id="KW-0804">Transcription</keyword>
<dbReference type="Gene3D" id="1.20.920.10">
    <property type="entry name" value="Bromodomain-like"/>
    <property type="match status" value="1"/>
</dbReference>
<evidence type="ECO:0000259" key="10">
    <source>
        <dbReference type="PROSITE" id="PS51194"/>
    </source>
</evidence>
<evidence type="ECO:0000313" key="13">
    <source>
        <dbReference type="Proteomes" id="UP000054558"/>
    </source>
</evidence>
<feature type="region of interest" description="Disordered" evidence="7">
    <location>
        <begin position="1958"/>
        <end position="2053"/>
    </location>
</feature>
<gene>
    <name evidence="12" type="ORF">KFL_001480270</name>
</gene>
<feature type="compositionally biased region" description="Basic and acidic residues" evidence="7">
    <location>
        <begin position="1606"/>
        <end position="1643"/>
    </location>
</feature>
<dbReference type="Proteomes" id="UP000054558">
    <property type="component" value="Unassembled WGS sequence"/>
</dbReference>
<keyword evidence="2" id="KW-0378">Hydrolase</keyword>
<name>A0A1Y1I5R7_KLENI</name>
<organism evidence="12 13">
    <name type="scientific">Klebsormidium nitens</name>
    <name type="common">Green alga</name>
    <name type="synonym">Ulothrix nitens</name>
    <dbReference type="NCBI Taxonomy" id="105231"/>
    <lineage>
        <taxon>Eukaryota</taxon>
        <taxon>Viridiplantae</taxon>
        <taxon>Streptophyta</taxon>
        <taxon>Klebsormidiophyceae</taxon>
        <taxon>Klebsormidiales</taxon>
        <taxon>Klebsormidiaceae</taxon>
        <taxon>Klebsormidium</taxon>
    </lineage>
</organism>
<feature type="compositionally biased region" description="Basic and acidic residues" evidence="7">
    <location>
        <begin position="1968"/>
        <end position="2007"/>
    </location>
</feature>
<dbReference type="PANTHER" id="PTHR10799">
    <property type="entry name" value="SNF2/RAD54 HELICASE FAMILY"/>
    <property type="match status" value="1"/>
</dbReference>
<dbReference type="GO" id="GO:0031507">
    <property type="term" value="P:heterochromatin formation"/>
    <property type="evidence" value="ECO:0000318"/>
    <property type="project" value="GO_Central"/>
</dbReference>
<dbReference type="Pfam" id="PF08880">
    <property type="entry name" value="QLQ"/>
    <property type="match status" value="1"/>
</dbReference>
<feature type="compositionally biased region" description="Basic and acidic residues" evidence="7">
    <location>
        <begin position="2126"/>
        <end position="2140"/>
    </location>
</feature>
<evidence type="ECO:0000259" key="11">
    <source>
        <dbReference type="PROSITE" id="PS51666"/>
    </source>
</evidence>
<dbReference type="Pfam" id="PF00439">
    <property type="entry name" value="Bromodomain"/>
    <property type="match status" value="1"/>
</dbReference>
<comment type="subcellular location">
    <subcellularLocation>
        <location evidence="1">Nucleus</location>
    </subcellularLocation>
</comment>
<dbReference type="InterPro" id="IPR000330">
    <property type="entry name" value="SNF2_N"/>
</dbReference>
<feature type="domain" description="Bromo" evidence="8">
    <location>
        <begin position="1853"/>
        <end position="1923"/>
    </location>
</feature>
<dbReference type="InterPro" id="IPR038718">
    <property type="entry name" value="SNF2-like_sf"/>
</dbReference>
<feature type="compositionally biased region" description="Pro residues" evidence="7">
    <location>
        <begin position="432"/>
        <end position="444"/>
    </location>
</feature>
<dbReference type="PROSITE" id="PS51192">
    <property type="entry name" value="HELICASE_ATP_BIND_1"/>
    <property type="match status" value="1"/>
</dbReference>
<feature type="domain" description="Helicase ATP-binding" evidence="9">
    <location>
        <begin position="826"/>
        <end position="991"/>
    </location>
</feature>
<protein>
    <submittedName>
        <fullName evidence="12">Putative SNF2 family N-terminal domain containing protein</fullName>
    </submittedName>
</protein>
<dbReference type="PROSITE" id="PS51194">
    <property type="entry name" value="HELICASE_CTER"/>
    <property type="match status" value="1"/>
</dbReference>
<dbReference type="GO" id="GO:0140750">
    <property type="term" value="F:nucleosome array spacer activity"/>
    <property type="evidence" value="ECO:0000318"/>
    <property type="project" value="GO_Central"/>
</dbReference>
<dbReference type="Pfam" id="PF00271">
    <property type="entry name" value="Helicase_C"/>
    <property type="match status" value="1"/>
</dbReference>
<evidence type="ECO:0000256" key="3">
    <source>
        <dbReference type="ARBA" id="ARBA00023015"/>
    </source>
</evidence>
<feature type="compositionally biased region" description="Low complexity" evidence="7">
    <location>
        <begin position="445"/>
        <end position="458"/>
    </location>
</feature>
<dbReference type="PROSITE" id="PS00633">
    <property type="entry name" value="BROMODOMAIN_1"/>
    <property type="match status" value="1"/>
</dbReference>
<keyword evidence="4 6" id="KW-0103">Bromodomain</keyword>
<keyword evidence="5" id="KW-0539">Nucleus</keyword>
<feature type="region of interest" description="Disordered" evidence="7">
    <location>
        <begin position="1280"/>
        <end position="1302"/>
    </location>
</feature>
<reference evidence="12 13" key="1">
    <citation type="journal article" date="2014" name="Nat. Commun.">
        <title>Klebsormidium flaccidum genome reveals primary factors for plant terrestrial adaptation.</title>
        <authorList>
            <person name="Hori K."/>
            <person name="Maruyama F."/>
            <person name="Fujisawa T."/>
            <person name="Togashi T."/>
            <person name="Yamamoto N."/>
            <person name="Seo M."/>
            <person name="Sato S."/>
            <person name="Yamada T."/>
            <person name="Mori H."/>
            <person name="Tajima N."/>
            <person name="Moriyama T."/>
            <person name="Ikeuchi M."/>
            <person name="Watanabe M."/>
            <person name="Wada H."/>
            <person name="Kobayashi K."/>
            <person name="Saito M."/>
            <person name="Masuda T."/>
            <person name="Sasaki-Sekimoto Y."/>
            <person name="Mashiguchi K."/>
            <person name="Awai K."/>
            <person name="Shimojima M."/>
            <person name="Masuda S."/>
            <person name="Iwai M."/>
            <person name="Nobusawa T."/>
            <person name="Narise T."/>
            <person name="Kondo S."/>
            <person name="Saito H."/>
            <person name="Sato R."/>
            <person name="Murakawa M."/>
            <person name="Ihara Y."/>
            <person name="Oshima-Yamada Y."/>
            <person name="Ohtaka K."/>
            <person name="Satoh M."/>
            <person name="Sonobe K."/>
            <person name="Ishii M."/>
            <person name="Ohtani R."/>
            <person name="Kanamori-Sato M."/>
            <person name="Honoki R."/>
            <person name="Miyazaki D."/>
            <person name="Mochizuki H."/>
            <person name="Umetsu J."/>
            <person name="Higashi K."/>
            <person name="Shibata D."/>
            <person name="Kamiya Y."/>
            <person name="Sato N."/>
            <person name="Nakamura Y."/>
            <person name="Tabata S."/>
            <person name="Ida S."/>
            <person name="Kurokawa K."/>
            <person name="Ohta H."/>
        </authorList>
    </citation>
    <scope>NUCLEOTIDE SEQUENCE [LARGE SCALE GENOMIC DNA]</scope>
    <source>
        <strain evidence="12 13">NIES-2285</strain>
    </source>
</reference>
<keyword evidence="3" id="KW-0805">Transcription regulation</keyword>
<feature type="compositionally biased region" description="Acidic residues" evidence="7">
    <location>
        <begin position="1468"/>
        <end position="1481"/>
    </location>
</feature>
<dbReference type="GO" id="GO:0000785">
    <property type="term" value="C:chromatin"/>
    <property type="evidence" value="ECO:0000318"/>
    <property type="project" value="GO_Central"/>
</dbReference>
<dbReference type="GO" id="GO:0016787">
    <property type="term" value="F:hydrolase activity"/>
    <property type="evidence" value="ECO:0007669"/>
    <property type="project" value="UniProtKB-KW"/>
</dbReference>
<dbReference type="InterPro" id="IPR036427">
    <property type="entry name" value="Bromodomain-like_sf"/>
</dbReference>
<evidence type="ECO:0000256" key="4">
    <source>
        <dbReference type="ARBA" id="ARBA00023117"/>
    </source>
</evidence>
<evidence type="ECO:0000256" key="2">
    <source>
        <dbReference type="ARBA" id="ARBA00022801"/>
    </source>
</evidence>
<feature type="compositionally biased region" description="Basic and acidic residues" evidence="7">
    <location>
        <begin position="1711"/>
        <end position="1722"/>
    </location>
</feature>
<evidence type="ECO:0000259" key="9">
    <source>
        <dbReference type="PROSITE" id="PS51192"/>
    </source>
</evidence>
<feature type="domain" description="Helicase C-terminal" evidence="10">
    <location>
        <begin position="1146"/>
        <end position="1309"/>
    </location>
</feature>
<dbReference type="SUPFAM" id="SSF52540">
    <property type="entry name" value="P-loop containing nucleoside triphosphate hydrolases"/>
    <property type="match status" value="2"/>
</dbReference>
<feature type="domain" description="QLQ" evidence="11">
    <location>
        <begin position="357"/>
        <end position="393"/>
    </location>
</feature>
<feature type="region of interest" description="Disordered" evidence="7">
    <location>
        <begin position="332"/>
        <end position="362"/>
    </location>
</feature>
<evidence type="ECO:0000256" key="6">
    <source>
        <dbReference type="PROSITE-ProRule" id="PRU00035"/>
    </source>
</evidence>
<dbReference type="InterPro" id="IPR014978">
    <property type="entry name" value="Gln-Leu-Gln_QLQ"/>
</dbReference>
<feature type="region of interest" description="Disordered" evidence="7">
    <location>
        <begin position="2072"/>
        <end position="2171"/>
    </location>
</feature>
<feature type="region of interest" description="Disordered" evidence="7">
    <location>
        <begin position="54"/>
        <end position="110"/>
    </location>
</feature>
<feature type="region of interest" description="Disordered" evidence="7">
    <location>
        <begin position="407"/>
        <end position="471"/>
    </location>
</feature>
<dbReference type="InterPro" id="IPR014001">
    <property type="entry name" value="Helicase_ATP-bd"/>
</dbReference>
<feature type="compositionally biased region" description="Basic and acidic residues" evidence="7">
    <location>
        <begin position="1769"/>
        <end position="1781"/>
    </location>
</feature>
<dbReference type="SMART" id="SM00490">
    <property type="entry name" value="HELICc"/>
    <property type="match status" value="1"/>
</dbReference>
<dbReference type="SMART" id="SM00951">
    <property type="entry name" value="QLQ"/>
    <property type="match status" value="1"/>
</dbReference>
<feature type="compositionally biased region" description="Acidic residues" evidence="7">
    <location>
        <begin position="1687"/>
        <end position="1705"/>
    </location>
</feature>
<dbReference type="GO" id="GO:0005634">
    <property type="term" value="C:nucleus"/>
    <property type="evidence" value="ECO:0000318"/>
    <property type="project" value="GO_Central"/>
</dbReference>
<dbReference type="InterPro" id="IPR001487">
    <property type="entry name" value="Bromodomain"/>
</dbReference>
<proteinExistence type="predicted"/>
<dbReference type="EMBL" id="DF237097">
    <property type="protein sequence ID" value="GAQ83458.1"/>
    <property type="molecule type" value="Genomic_DNA"/>
</dbReference>
<dbReference type="Gene3D" id="3.40.50.300">
    <property type="entry name" value="P-loop containing nucleotide triphosphate hydrolases"/>
    <property type="match status" value="1"/>
</dbReference>
<evidence type="ECO:0000259" key="8">
    <source>
        <dbReference type="PROSITE" id="PS50014"/>
    </source>
</evidence>
<evidence type="ECO:0000256" key="1">
    <source>
        <dbReference type="ARBA" id="ARBA00004123"/>
    </source>
</evidence>
<feature type="region of interest" description="Disordered" evidence="7">
    <location>
        <begin position="1454"/>
        <end position="1826"/>
    </location>
</feature>
<accession>A0A1Y1I5R7</accession>
<dbReference type="InterPro" id="IPR001650">
    <property type="entry name" value="Helicase_C-like"/>
</dbReference>
<feature type="compositionally biased region" description="Basic and acidic residues" evidence="7">
    <location>
        <begin position="1482"/>
        <end position="1501"/>
    </location>
</feature>
<feature type="compositionally biased region" description="Basic and acidic residues" evidence="7">
    <location>
        <begin position="1730"/>
        <end position="1744"/>
    </location>
</feature>
<sequence length="2171" mass="241790">MLPQQGPRQWPHLGPGQIQQLQEYILALKAAGRQDDPKFKTALELLHAQQRLPAASAAQGQGAGSGTPPSYNVAEAGSPLGAAPLQSVGGRGEGAQLGNGPSRLAASPERREYVQGYDAALQQRQNVAANQQMIEALRRRAAQVAQNPAQGQFPGLGQQGMSQQRLGQQLMRQSQGQLPGDGYGFGAAKVWGQGGADLDQQSLRKLEQQEAARKMLLQQKQGEEQGGSNTHLVSQFQKLLAEKQQKMQMQNQHAYNVQRELEQRQAQRYESQKMEQMLKQQLQEQARHFGGPPAQPPFKPTPVGPLSTTALQQALKARPAPLVAVKVEARNPVPVPPVSSRPATPPGAPDEQHPSKKFTKGQLDTLKAQILAFRRFKKGEKTLPPDLLKAIAPPPLGLVPSTHANLQVPKTSKPVPPIATFSSTPAAKKKPTPTPAPKPTPQPQPKQTTKTPVAQPTPKSKPAPVVPPIQRLPPVRRFQGPLFDFPRAGVKKDEGLPLVPPPDAGHWGSTIPISFDIRDLLAEEEKRRLDKRRTEHLEALESRLRKIEGGELAVTPEERTRVKVALKKLQLLEVQGRVRDEVEEAQQAINAMNERQYRKYVRWSEKELLDMEKQVLWLQQAKRAILHKALFKHRKSLFEGFWQSREGRVSRNKGVAKYHEKMNKDFAKKKDEDRTRRMEALKANDVDQYRKLLEEQKDRELPGDANERFAALSDFLSQTEEYLHKLGGKVSSVKAQQEREEAVLAAINEARAQGAAEEDALEAGRRAADEFAAQSQESGDLGTGSAAVNKYYSLAHTVNEQILRQPSMLRAGTLREYQMVGLQWMISLYNNKLNGILADEMGLGKTVQVMALIAYLMEFKSNKGPHLIIVPNAVMVNWKSEFVRWLPTVSVVLYVGTKEQRTRIFTQDVMSLKFNVLVTTYEFIMRDRSKLSKVAWKYIIIDEAQRMKDRESKLSRDLDRFVCQRRLLLTGTPLQNDLNELWALLNLLLPDVFDNSRQFHEWFHSPFAQQKDGAAKADEEDWLETEKKIIVINRLHQILEPFMLRRRVEDVEGSLPPKVSMVLKCKNSAFQAAVYDWIKATGTIRLDPDDESMRVVGTTRQTRIYANLNNKVMELRKVCNHPYLNYPLKTMGVTEHVVRSCGKLYLLDRILVKLKRTGHRVLLFCTMTRLLDIVEEYCRWRHFQYRRIDGTTSLDDREDAIVDFNRPESEVFIFLLSIRAAGRGLNLQTADTVVVYDPDPNPKNEEQAVARAHRIGQTKEVRVFYMEAVADGVPFYEAEDKRRERAQREVQREESDDEDDRPQYVGSIETLVREQIQQVKIDMADEVINAGRFDQRTTQEERRITLEALLHDEDRYQRAVHDVPSMEQINRMIARTDDEVVLFDKMDEEEEWPRPLLSRDEIPAWLKSTSADVDLAMNARSKEAMKRGLSESIAPAGSEVALGRGHRQANKLAALTEEEPSSQALPRDDEDEEALYGEEEDTWKKAVPEDEEEPSLKRPPTEEDEPEPSISIPPPIKKALPDSEDFDEVLKEARSFAAVAKTGPGKPPRLGKRSPANRSRSSLGKKSPVVSVPGMRREDLAGVESPVGSEPVIGGKGLFKAGKSRLGLERFQEREPVSEPEEGEIKGEDSAEEGELRRRDRNGAVDVSDAGPWGGDVDPPGKAFGGKGFMGVLTGGDSRDGFAAENAELEEGEIEEGEIPAEEEGGYVGGEHSRPSDGDELKRKKKKRRREEGGHSKHGDEGGAPKKITLKLPGKLLAKVGPPKANGLRSEKSVKRSRVSDYSDILGLKPKAEQKPATAMEPLEAKPPAEAQPPKSNGKSAPDRDVTARVMPDDVRKKCRVVLEKLRMAKDKEGRLVAAALLELPLEKDAPDYYRVVRTPIDLATIESRLAGDGYLGVAEFARDVDLMLSNAQLYYKKGSQVFSDARKLQKLFFQRMEVTFPDANLDVARVGEALLGASERPGVGPGPEKKTPAPSSDERRVPAPGPDEWKVPERKMPAPSPGERKVPAPSSKPLATDAGQTKGLRTSYAGNFTQAGQPIPGGIGKVRIRVRTGGGPAPKVQVLHTAAEQPKLVESTVGPPKVVDSARFQGGGAARVPERLPRFGGEDGGLVHPGDFLVVKKKRRSKEDGGGVTPREESGNARADVVLPPSESLLGFRPPKKMRSERRPTH</sequence>
<evidence type="ECO:0000313" key="12">
    <source>
        <dbReference type="EMBL" id="GAQ83458.1"/>
    </source>
</evidence>
<dbReference type="CDD" id="cd04369">
    <property type="entry name" value="Bromodomain"/>
    <property type="match status" value="1"/>
</dbReference>
<dbReference type="OrthoDB" id="6017at2759"/>
<evidence type="ECO:0000256" key="5">
    <source>
        <dbReference type="ARBA" id="ARBA00023242"/>
    </source>
</evidence>
<dbReference type="InterPro" id="IPR018359">
    <property type="entry name" value="Bromodomain_CS"/>
</dbReference>
<evidence type="ECO:0000256" key="7">
    <source>
        <dbReference type="SAM" id="MobiDB-lite"/>
    </source>
</evidence>
<dbReference type="STRING" id="105231.A0A1Y1I5R7"/>
<dbReference type="SMART" id="SM00297">
    <property type="entry name" value="BROMO"/>
    <property type="match status" value="1"/>
</dbReference>
<dbReference type="InterPro" id="IPR049730">
    <property type="entry name" value="SNF2/RAD54-like_C"/>
</dbReference>
<dbReference type="FunFam" id="3.40.50.10810:FF:000017">
    <property type="entry name" value="ATP-dependent helicase BRM"/>
    <property type="match status" value="1"/>
</dbReference>